<dbReference type="CDD" id="cd06173">
    <property type="entry name" value="MFS_MefA_like"/>
    <property type="match status" value="1"/>
</dbReference>
<feature type="transmembrane region" description="Helical" evidence="8">
    <location>
        <begin position="82"/>
        <end position="103"/>
    </location>
</feature>
<dbReference type="AlphaFoldDB" id="A0A1H6ADY4"/>
<dbReference type="EMBL" id="FOME01000012">
    <property type="protein sequence ID" value="SFE55540.1"/>
    <property type="molecule type" value="Genomic_DNA"/>
</dbReference>
<evidence type="ECO:0000313" key="9">
    <source>
        <dbReference type="EMBL" id="SEG46999.1"/>
    </source>
</evidence>
<dbReference type="Proteomes" id="UP000236729">
    <property type="component" value="Unassembled WGS sequence"/>
</dbReference>
<evidence type="ECO:0000313" key="10">
    <source>
        <dbReference type="EMBL" id="SFE55540.1"/>
    </source>
</evidence>
<evidence type="ECO:0000313" key="11">
    <source>
        <dbReference type="Proteomes" id="UP000199690"/>
    </source>
</evidence>
<feature type="transmembrane region" description="Helical" evidence="8">
    <location>
        <begin position="109"/>
        <end position="129"/>
    </location>
</feature>
<feature type="compositionally biased region" description="Low complexity" evidence="7">
    <location>
        <begin position="420"/>
        <end position="429"/>
    </location>
</feature>
<feature type="compositionally biased region" description="Basic residues" evidence="7">
    <location>
        <begin position="448"/>
        <end position="463"/>
    </location>
</feature>
<protein>
    <submittedName>
        <fullName evidence="9">Predicted arabinose efflux permease, MFS family</fullName>
    </submittedName>
</protein>
<evidence type="ECO:0000256" key="5">
    <source>
        <dbReference type="ARBA" id="ARBA00022989"/>
    </source>
</evidence>
<keyword evidence="3" id="KW-1003">Cell membrane</keyword>
<accession>A0A1H6ADY4</accession>
<feature type="transmembrane region" description="Helical" evidence="8">
    <location>
        <begin position="141"/>
        <end position="159"/>
    </location>
</feature>
<feature type="transmembrane region" description="Helical" evidence="8">
    <location>
        <begin position="50"/>
        <end position="70"/>
    </location>
</feature>
<evidence type="ECO:0000256" key="4">
    <source>
        <dbReference type="ARBA" id="ARBA00022692"/>
    </source>
</evidence>
<gene>
    <name evidence="9" type="ORF">SAMN02982929_02283</name>
    <name evidence="10" type="ORF">SAMN05216506_112117</name>
</gene>
<evidence type="ECO:0000256" key="6">
    <source>
        <dbReference type="ARBA" id="ARBA00023136"/>
    </source>
</evidence>
<keyword evidence="11" id="KW-1185">Reference proteome</keyword>
<keyword evidence="4 8" id="KW-0812">Transmembrane</keyword>
<feature type="region of interest" description="Disordered" evidence="7">
    <location>
        <begin position="420"/>
        <end position="463"/>
    </location>
</feature>
<keyword evidence="5 8" id="KW-1133">Transmembrane helix</keyword>
<feature type="transmembrane region" description="Helical" evidence="8">
    <location>
        <begin position="21"/>
        <end position="44"/>
    </location>
</feature>
<feature type="transmembrane region" description="Helical" evidence="8">
    <location>
        <begin position="380"/>
        <end position="397"/>
    </location>
</feature>
<dbReference type="GO" id="GO:0005886">
    <property type="term" value="C:plasma membrane"/>
    <property type="evidence" value="ECO:0007669"/>
    <property type="project" value="UniProtKB-SubCell"/>
</dbReference>
<comment type="subcellular location">
    <subcellularLocation>
        <location evidence="1">Cell membrane</location>
        <topology evidence="1">Multi-pass membrane protein</topology>
    </subcellularLocation>
</comment>
<feature type="transmembrane region" description="Helical" evidence="8">
    <location>
        <begin position="253"/>
        <end position="277"/>
    </location>
</feature>
<evidence type="ECO:0000256" key="2">
    <source>
        <dbReference type="ARBA" id="ARBA00022448"/>
    </source>
</evidence>
<evidence type="ECO:0000313" key="12">
    <source>
        <dbReference type="Proteomes" id="UP000236729"/>
    </source>
</evidence>
<dbReference type="EMBL" id="FNVB01000003">
    <property type="protein sequence ID" value="SEG46999.1"/>
    <property type="molecule type" value="Genomic_DNA"/>
</dbReference>
<evidence type="ECO:0000256" key="7">
    <source>
        <dbReference type="SAM" id="MobiDB-lite"/>
    </source>
</evidence>
<feature type="transmembrane region" description="Helical" evidence="8">
    <location>
        <begin position="165"/>
        <end position="190"/>
    </location>
</feature>
<feature type="compositionally biased region" description="Low complexity" evidence="7">
    <location>
        <begin position="438"/>
        <end position="447"/>
    </location>
</feature>
<dbReference type="Gene3D" id="1.20.1250.20">
    <property type="entry name" value="MFS general substrate transporter like domains"/>
    <property type="match status" value="1"/>
</dbReference>
<organism evidence="9 12">
    <name type="scientific">Saccharopolyspora kobensis</name>
    <dbReference type="NCBI Taxonomy" id="146035"/>
    <lineage>
        <taxon>Bacteria</taxon>
        <taxon>Bacillati</taxon>
        <taxon>Actinomycetota</taxon>
        <taxon>Actinomycetes</taxon>
        <taxon>Pseudonocardiales</taxon>
        <taxon>Pseudonocardiaceae</taxon>
        <taxon>Saccharopolyspora</taxon>
    </lineage>
</organism>
<dbReference type="Proteomes" id="UP000199690">
    <property type="component" value="Unassembled WGS sequence"/>
</dbReference>
<accession>A0A1I2BJY6</accession>
<dbReference type="InterPro" id="IPR036259">
    <property type="entry name" value="MFS_trans_sf"/>
</dbReference>
<feature type="transmembrane region" description="Helical" evidence="8">
    <location>
        <begin position="284"/>
        <end position="302"/>
    </location>
</feature>
<keyword evidence="2" id="KW-0813">Transport</keyword>
<feature type="transmembrane region" description="Helical" evidence="8">
    <location>
        <begin position="308"/>
        <end position="326"/>
    </location>
</feature>
<dbReference type="PANTHER" id="PTHR23513:SF11">
    <property type="entry name" value="STAPHYLOFERRIN A TRANSPORTER"/>
    <property type="match status" value="1"/>
</dbReference>
<keyword evidence="6 8" id="KW-0472">Membrane</keyword>
<dbReference type="RefSeq" id="WP_235863771.1">
    <property type="nucleotide sequence ID" value="NZ_FNVB01000003.1"/>
</dbReference>
<dbReference type="InterPro" id="IPR010290">
    <property type="entry name" value="TM_effector"/>
</dbReference>
<proteinExistence type="predicted"/>
<evidence type="ECO:0000256" key="1">
    <source>
        <dbReference type="ARBA" id="ARBA00004651"/>
    </source>
</evidence>
<reference evidence="9" key="2">
    <citation type="submission" date="2016-10" db="EMBL/GenBank/DDBJ databases">
        <authorList>
            <person name="de Groot N.N."/>
        </authorList>
    </citation>
    <scope>NUCLEOTIDE SEQUENCE [LARGE SCALE GENOMIC DNA]</scope>
    <source>
        <strain evidence="9">ATCC 20501</strain>
    </source>
</reference>
<feature type="transmembrane region" description="Helical" evidence="8">
    <location>
        <begin position="224"/>
        <end position="241"/>
    </location>
</feature>
<evidence type="ECO:0000256" key="8">
    <source>
        <dbReference type="SAM" id="Phobius"/>
    </source>
</evidence>
<dbReference type="Pfam" id="PF05977">
    <property type="entry name" value="MFS_3"/>
    <property type="match status" value="1"/>
</dbReference>
<feature type="transmembrane region" description="Helical" evidence="8">
    <location>
        <begin position="347"/>
        <end position="368"/>
    </location>
</feature>
<name>A0A1H6ADY4_9PSEU</name>
<evidence type="ECO:0000256" key="3">
    <source>
        <dbReference type="ARBA" id="ARBA00022475"/>
    </source>
</evidence>
<dbReference type="PANTHER" id="PTHR23513">
    <property type="entry name" value="INTEGRAL MEMBRANE EFFLUX PROTEIN-RELATED"/>
    <property type="match status" value="1"/>
</dbReference>
<reference evidence="11 12" key="1">
    <citation type="submission" date="2016-10" db="EMBL/GenBank/DDBJ databases">
        <authorList>
            <person name="Varghese N."/>
            <person name="Submissions S."/>
        </authorList>
    </citation>
    <scope>NUCLEOTIDE SEQUENCE [LARGE SCALE GENOMIC DNA]</scope>
    <source>
        <strain evidence="12">ATCC 20501</strain>
        <strain evidence="10 11">CGMCC 4.3529</strain>
    </source>
</reference>
<dbReference type="SUPFAM" id="SSF103473">
    <property type="entry name" value="MFS general substrate transporter"/>
    <property type="match status" value="1"/>
</dbReference>
<dbReference type="SMR" id="A0A1H6ADY4"/>
<sequence>MRASAAPMFRALKHPNYRHWATADFVSVTGAWMQNLALNWFVLVKTGSPGMLGLSLFFQTLPGVVLAPLAGAMADRWPTRRVLLTTQGLHGALALVLAGIAWVDGPLSVVYATALIGGVVTVFDGPALGRFGSQLVPREDLSNALALGSIISSGGRILGMGLAGALVVVTGVPLLFLLNALSFAAVLFAISRVRPDGMFQLATSAPGRAGAIAGLRYVFGHRPLVLLFLLSFVLSCLGRNYQVTMAAMSAGPLQAGAAGYGVLSVVFAVGTIAGGFVAAACKQLTLRLVLVMALLTSVLQFFSGAAPTLGIFAAVLFPIAVGAVVLDTATSTRIQLDTDEDMRGRVLAAKGMVTALSGAIGGPLLGWLSEVSGADHALEVAGLVTVLATAVAWMLFARSPQRRAMPAHTRWAHLVPPSAATAAEASGGSRRVPDRPSRGPLRAGPGRRLTRRLRSRRARLSRK</sequence>